<dbReference type="InterPro" id="IPR014717">
    <property type="entry name" value="Transl_elong_EF1B/ribsomal_bS6"/>
</dbReference>
<keyword evidence="2" id="KW-0472">Membrane</keyword>
<accession>A0A977PUD8</accession>
<organism evidence="3">
    <name type="scientific">Woronichinia naegeliana WA131</name>
    <dbReference type="NCBI Taxonomy" id="2824559"/>
    <lineage>
        <taxon>Bacteria</taxon>
        <taxon>Bacillati</taxon>
        <taxon>Cyanobacteriota</taxon>
        <taxon>Cyanophyceae</taxon>
        <taxon>Synechococcales</taxon>
        <taxon>Coelosphaeriaceae</taxon>
        <taxon>Woronichinia</taxon>
    </lineage>
</organism>
<evidence type="ECO:0000313" key="3">
    <source>
        <dbReference type="EMBL" id="UXE58978.1"/>
    </source>
</evidence>
<gene>
    <name evidence="3" type="ORF">KA717_23715</name>
</gene>
<dbReference type="Proteomes" id="UP001065613">
    <property type="component" value="Chromosome"/>
</dbReference>
<dbReference type="KEGG" id="wna:KA717_23715"/>
<feature type="coiled-coil region" evidence="1">
    <location>
        <begin position="82"/>
        <end position="109"/>
    </location>
</feature>
<sequence>MTFTEDYTTTTILDSEFEGNENYPTAFGITFTPRVTGISLGVLGIVGAFYILFSFFLPAWDEYQKLVTDEAAKQQEVDTQKASQLESRLAQAELKLKQAEDRKTQVLGLFANSNDLQTLLLDLSQLFQARKVSLLTFSPQGDPVIVGDSSLGPTVNNKLKRQTFLVTFKGSFGNTHNLIRDLERLQPLIVMKDLKTDLVKPDFPIKVIKKDNQVQIKAEPNDTLSTSMTLEVILTLTPEEIAALAPPPPASGDSPAPGK</sequence>
<keyword evidence="2" id="KW-1133">Transmembrane helix</keyword>
<keyword evidence="1" id="KW-0175">Coiled coil</keyword>
<dbReference type="Gene3D" id="3.30.70.60">
    <property type="match status" value="1"/>
</dbReference>
<dbReference type="EMBL" id="CP073041">
    <property type="protein sequence ID" value="UXE58978.1"/>
    <property type="molecule type" value="Genomic_DNA"/>
</dbReference>
<evidence type="ECO:0000256" key="2">
    <source>
        <dbReference type="SAM" id="Phobius"/>
    </source>
</evidence>
<reference evidence="3" key="1">
    <citation type="submission" date="2021-04" db="EMBL/GenBank/DDBJ databases">
        <title>Genome sequence of Woronichinia naegeliana from Washington state freshwater lake bloom.</title>
        <authorList>
            <person name="Dreher T.W."/>
        </authorList>
    </citation>
    <scope>NUCLEOTIDE SEQUENCE</scope>
    <source>
        <strain evidence="3">WA131</strain>
    </source>
</reference>
<dbReference type="AlphaFoldDB" id="A0A977PUD8"/>
<protein>
    <submittedName>
        <fullName evidence="3">Pilus assembly protein</fullName>
    </submittedName>
</protein>
<evidence type="ECO:0000256" key="1">
    <source>
        <dbReference type="SAM" id="Coils"/>
    </source>
</evidence>
<keyword evidence="2" id="KW-0812">Transmembrane</keyword>
<feature type="transmembrane region" description="Helical" evidence="2">
    <location>
        <begin position="37"/>
        <end position="57"/>
    </location>
</feature>
<proteinExistence type="predicted"/>
<name>A0A977PUD8_9CYAN</name>